<name>A0AA36A4D5_LACSI</name>
<dbReference type="Proteomes" id="UP001177003">
    <property type="component" value="Chromosome 9"/>
</dbReference>
<dbReference type="PANTHER" id="PTHR12357">
    <property type="entry name" value="YTH YT521-B HOMOLOGY DOMAIN-CONTAINING"/>
    <property type="match status" value="1"/>
</dbReference>
<comment type="similarity">
    <text evidence="1">Belongs to the YTHDF family.</text>
</comment>
<dbReference type="InterPro" id="IPR045168">
    <property type="entry name" value="YTH_prot"/>
</dbReference>
<organism evidence="3 4">
    <name type="scientific">Lactuca saligna</name>
    <name type="common">Willowleaf lettuce</name>
    <dbReference type="NCBI Taxonomy" id="75948"/>
    <lineage>
        <taxon>Eukaryota</taxon>
        <taxon>Viridiplantae</taxon>
        <taxon>Streptophyta</taxon>
        <taxon>Embryophyta</taxon>
        <taxon>Tracheophyta</taxon>
        <taxon>Spermatophyta</taxon>
        <taxon>Magnoliopsida</taxon>
        <taxon>eudicotyledons</taxon>
        <taxon>Gunneridae</taxon>
        <taxon>Pentapetalae</taxon>
        <taxon>asterids</taxon>
        <taxon>campanulids</taxon>
        <taxon>Asterales</taxon>
        <taxon>Asteraceae</taxon>
        <taxon>Cichorioideae</taxon>
        <taxon>Cichorieae</taxon>
        <taxon>Lactucinae</taxon>
        <taxon>Lactuca</taxon>
    </lineage>
</organism>
<reference evidence="3" key="1">
    <citation type="submission" date="2023-04" db="EMBL/GenBank/DDBJ databases">
        <authorList>
            <person name="Vijverberg K."/>
            <person name="Xiong W."/>
            <person name="Schranz E."/>
        </authorList>
    </citation>
    <scope>NUCLEOTIDE SEQUENCE</scope>
</reference>
<dbReference type="GO" id="GO:1990247">
    <property type="term" value="F:N6-methyladenosine-containing RNA reader activity"/>
    <property type="evidence" value="ECO:0007669"/>
    <property type="project" value="UniProtKB-UniRule"/>
</dbReference>
<comment type="function">
    <text evidence="1">Specifically recognizes and binds N6-methyladenosine (m6A)-containing RNAs, and regulates mRNA stability. M6A is a modification present at internal sites of mRNAs and some non-coding RNAs and plays a role in mRNA stability and processing.</text>
</comment>
<dbReference type="EMBL" id="OX465085">
    <property type="protein sequence ID" value="CAI9304401.1"/>
    <property type="molecule type" value="Genomic_DNA"/>
</dbReference>
<gene>
    <name evidence="3" type="ORF">LSALG_LOCUS42780</name>
</gene>
<keyword evidence="4" id="KW-1185">Reference proteome</keyword>
<proteinExistence type="inferred from homology"/>
<dbReference type="CDD" id="cd21134">
    <property type="entry name" value="YTH"/>
    <property type="match status" value="1"/>
</dbReference>
<evidence type="ECO:0000259" key="2">
    <source>
        <dbReference type="PROSITE" id="PS50882"/>
    </source>
</evidence>
<accession>A0AA36A4D5</accession>
<dbReference type="GO" id="GO:0061157">
    <property type="term" value="P:mRNA destabilization"/>
    <property type="evidence" value="ECO:0007669"/>
    <property type="project" value="TreeGrafter"/>
</dbReference>
<dbReference type="GO" id="GO:0003729">
    <property type="term" value="F:mRNA binding"/>
    <property type="evidence" value="ECO:0007669"/>
    <property type="project" value="UniProtKB-UniRule"/>
</dbReference>
<feature type="domain" description="YTH" evidence="2">
    <location>
        <begin position="336"/>
        <end position="477"/>
    </location>
</feature>
<dbReference type="PANTHER" id="PTHR12357:SF95">
    <property type="entry name" value="YTH DOMAIN-CONTAINING FAMILY PROTEIN"/>
    <property type="match status" value="1"/>
</dbReference>
<dbReference type="Gene3D" id="3.10.590.10">
    <property type="entry name" value="ph1033 like domains"/>
    <property type="match status" value="1"/>
</dbReference>
<sequence length="544" mass="61515">MGRFGFDLDLLLRSESPLYLIYKFRVPFLRAPLPHTLFLYYYSVSHSILTPFFPPSTANFLSTTVFRPKFFAPPPPSTVSHRFIIPDHFPDNTVSSVIGKGVADQSEYYPPTICYDDHHPGNNKTYNHSDGSCHHNSSGASFMDNNGSLLYFMPGYNLYAGQTLLGVDGQNRYFPSSEGMPRYLLNSAYSDARYQNSTSWGSKSAMVSNGLMKSNGFSSQRFPNYPLDIQSTSNISQSFLQTPQLCSVNKSGGVAKGYQQCSNCSSFPYQNQGLFANYSMIHASKVRDKSYSNGDSEELTCGPRAQSSILEHQESGNSCKNDQYNLDGFQTKYEQAKFYIIKSYSEDDVHKCVKYDVWSSTPNGNKKLDIAFHEAEGKIRETGSMCPIFLFFSVNGSRQFVGVAEMTGRVVFEKDMDFWQLDKWSGFFPLKWYIIKDIPNTQLRHIILENNDNRPVTYTRDTQEVGLQQGLEMLDIFKSYPSKTSLLDDLSFYENREKSLKARRIHKVAFQPEKNLKSGEGSMGTNGSLDPTSSLINLRNLSLS</sequence>
<keyword evidence="1" id="KW-0694">RNA-binding</keyword>
<dbReference type="Pfam" id="PF04146">
    <property type="entry name" value="YTH"/>
    <property type="match status" value="1"/>
</dbReference>
<evidence type="ECO:0000313" key="4">
    <source>
        <dbReference type="Proteomes" id="UP001177003"/>
    </source>
</evidence>
<dbReference type="PROSITE" id="PS50882">
    <property type="entry name" value="YTH"/>
    <property type="match status" value="1"/>
</dbReference>
<dbReference type="InterPro" id="IPR007275">
    <property type="entry name" value="YTH_domain"/>
</dbReference>
<protein>
    <recommendedName>
        <fullName evidence="1">YTH domain-containing family protein</fullName>
    </recommendedName>
</protein>
<evidence type="ECO:0000313" key="3">
    <source>
        <dbReference type="EMBL" id="CAI9304401.1"/>
    </source>
</evidence>
<dbReference type="GO" id="GO:0005737">
    <property type="term" value="C:cytoplasm"/>
    <property type="evidence" value="ECO:0007669"/>
    <property type="project" value="TreeGrafter"/>
</dbReference>
<dbReference type="AlphaFoldDB" id="A0AA36A4D5"/>
<evidence type="ECO:0000256" key="1">
    <source>
        <dbReference type="RuleBase" id="RU369095"/>
    </source>
</evidence>